<evidence type="ECO:0000313" key="2">
    <source>
        <dbReference type="EMBL" id="RWX02242.1"/>
    </source>
</evidence>
<keyword evidence="3" id="KW-1185">Reference proteome</keyword>
<dbReference type="InterPro" id="IPR000595">
    <property type="entry name" value="cNMP-bd_dom"/>
</dbReference>
<dbReference type="InterPro" id="IPR014710">
    <property type="entry name" value="RmlC-like_jellyroll"/>
</dbReference>
<feature type="domain" description="Cyclic nucleotide-binding" evidence="1">
    <location>
        <begin position="15"/>
        <end position="115"/>
    </location>
</feature>
<gene>
    <name evidence="2" type="ORF">EPI11_03225</name>
</gene>
<dbReference type="Pfam" id="PF00027">
    <property type="entry name" value="cNMP_binding"/>
    <property type="match status" value="1"/>
</dbReference>
<dbReference type="CDD" id="cd00038">
    <property type="entry name" value="CAP_ED"/>
    <property type="match status" value="1"/>
</dbReference>
<accession>A0A444HD92</accession>
<dbReference type="RefSeq" id="WP_128388519.1">
    <property type="nucleotide sequence ID" value="NZ_SBII01000002.1"/>
</dbReference>
<reference evidence="2 3" key="1">
    <citation type="submission" date="2019-01" db="EMBL/GenBank/DDBJ databases">
        <title>Flavobacterium sp. nov.,isolated from freshwater.</title>
        <authorList>
            <person name="Zhang R."/>
            <person name="Du Z.-J."/>
        </authorList>
    </citation>
    <scope>NUCLEOTIDE SEQUENCE [LARGE SCALE GENOMIC DNA]</scope>
    <source>
        <strain evidence="2 3">1E403</strain>
    </source>
</reference>
<name>A0A444HD92_9FLAO</name>
<dbReference type="InterPro" id="IPR018490">
    <property type="entry name" value="cNMP-bd_dom_sf"/>
</dbReference>
<dbReference type="PROSITE" id="PS50042">
    <property type="entry name" value="CNMP_BINDING_3"/>
    <property type="match status" value="1"/>
</dbReference>
<organism evidence="2 3">
    <name type="scientific">Flavobacterium cerinum</name>
    <dbReference type="NCBI Taxonomy" id="2502784"/>
    <lineage>
        <taxon>Bacteria</taxon>
        <taxon>Pseudomonadati</taxon>
        <taxon>Bacteroidota</taxon>
        <taxon>Flavobacteriia</taxon>
        <taxon>Flavobacteriales</taxon>
        <taxon>Flavobacteriaceae</taxon>
        <taxon>Flavobacterium</taxon>
    </lineage>
</organism>
<comment type="caution">
    <text evidence="2">The sequence shown here is derived from an EMBL/GenBank/DDBJ whole genome shotgun (WGS) entry which is preliminary data.</text>
</comment>
<dbReference type="EMBL" id="SBII01000002">
    <property type="protein sequence ID" value="RWX02242.1"/>
    <property type="molecule type" value="Genomic_DNA"/>
</dbReference>
<dbReference type="AlphaFoldDB" id="A0A444HD92"/>
<dbReference type="Gene3D" id="2.60.120.10">
    <property type="entry name" value="Jelly Rolls"/>
    <property type="match status" value="1"/>
</dbReference>
<dbReference type="SUPFAM" id="SSF51206">
    <property type="entry name" value="cAMP-binding domain-like"/>
    <property type="match status" value="1"/>
</dbReference>
<protein>
    <submittedName>
        <fullName evidence="2">Crp/Fnr family transcriptional regulator</fullName>
    </submittedName>
</protein>
<dbReference type="OrthoDB" id="1092431at2"/>
<dbReference type="Proteomes" id="UP000287527">
    <property type="component" value="Unassembled WGS sequence"/>
</dbReference>
<proteinExistence type="predicted"/>
<sequence length="189" mass="22453">MYDQIEDYIRNKITVTDDELKTILSYFKPLTPKRNELLVTHGQTSQRMFFVGKGCLRIFFINEEGHDATRYLAFENNFATGMVSFITKEPSLEFIQALEETELLYITQDDFHYLLETIPSWEKFYRYYLEMAYVTNTNRLMSFITMDAKERYKQLLSQKPDVVQRLPNKMVASYLNISQETLSRLKSKI</sequence>
<evidence type="ECO:0000313" key="3">
    <source>
        <dbReference type="Proteomes" id="UP000287527"/>
    </source>
</evidence>
<evidence type="ECO:0000259" key="1">
    <source>
        <dbReference type="PROSITE" id="PS50042"/>
    </source>
</evidence>